<sequence>MAQRRAATRARKLEKMACVLDEDFVHDEFREELVSSSHHLSSAQASRAQSSMFSATSTNNKTRISPSAPRNQKTLPNPLTAVTKATPSIQVT</sequence>
<organism evidence="2 3">
    <name type="scientific">Parelaphostrongylus tenuis</name>
    <name type="common">Meningeal worm</name>
    <dbReference type="NCBI Taxonomy" id="148309"/>
    <lineage>
        <taxon>Eukaryota</taxon>
        <taxon>Metazoa</taxon>
        <taxon>Ecdysozoa</taxon>
        <taxon>Nematoda</taxon>
        <taxon>Chromadorea</taxon>
        <taxon>Rhabditida</taxon>
        <taxon>Rhabditina</taxon>
        <taxon>Rhabditomorpha</taxon>
        <taxon>Strongyloidea</taxon>
        <taxon>Metastrongylidae</taxon>
        <taxon>Parelaphostrongylus</taxon>
    </lineage>
</organism>
<keyword evidence="3" id="KW-1185">Reference proteome</keyword>
<dbReference type="EMBL" id="JAHQIW010006117">
    <property type="protein sequence ID" value="KAJ1368215.1"/>
    <property type="molecule type" value="Genomic_DNA"/>
</dbReference>
<reference evidence="2" key="1">
    <citation type="submission" date="2021-06" db="EMBL/GenBank/DDBJ databases">
        <title>Parelaphostrongylus tenuis whole genome reference sequence.</title>
        <authorList>
            <person name="Garwood T.J."/>
            <person name="Larsen P.A."/>
            <person name="Fountain-Jones N.M."/>
            <person name="Garbe J.R."/>
            <person name="Macchietto M.G."/>
            <person name="Kania S.A."/>
            <person name="Gerhold R.W."/>
            <person name="Richards J.E."/>
            <person name="Wolf T.M."/>
        </authorList>
    </citation>
    <scope>NUCLEOTIDE SEQUENCE</scope>
    <source>
        <strain evidence="2">MNPRO001-30</strain>
        <tissue evidence="2">Meninges</tissue>
    </source>
</reference>
<name>A0AAD5R275_PARTN</name>
<feature type="compositionally biased region" description="Polar residues" evidence="1">
    <location>
        <begin position="56"/>
        <end position="77"/>
    </location>
</feature>
<accession>A0AAD5R275</accession>
<gene>
    <name evidence="2" type="ORF">KIN20_029295</name>
</gene>
<dbReference type="AlphaFoldDB" id="A0AAD5R275"/>
<feature type="compositionally biased region" description="Polar residues" evidence="1">
    <location>
        <begin position="83"/>
        <end position="92"/>
    </location>
</feature>
<protein>
    <submittedName>
        <fullName evidence="2">Uncharacterized protein</fullName>
    </submittedName>
</protein>
<proteinExistence type="predicted"/>
<comment type="caution">
    <text evidence="2">The sequence shown here is derived from an EMBL/GenBank/DDBJ whole genome shotgun (WGS) entry which is preliminary data.</text>
</comment>
<dbReference type="Proteomes" id="UP001196413">
    <property type="component" value="Unassembled WGS sequence"/>
</dbReference>
<evidence type="ECO:0000256" key="1">
    <source>
        <dbReference type="SAM" id="MobiDB-lite"/>
    </source>
</evidence>
<evidence type="ECO:0000313" key="2">
    <source>
        <dbReference type="EMBL" id="KAJ1368215.1"/>
    </source>
</evidence>
<feature type="compositionally biased region" description="Low complexity" evidence="1">
    <location>
        <begin position="36"/>
        <end position="55"/>
    </location>
</feature>
<evidence type="ECO:0000313" key="3">
    <source>
        <dbReference type="Proteomes" id="UP001196413"/>
    </source>
</evidence>
<feature type="region of interest" description="Disordered" evidence="1">
    <location>
        <begin position="36"/>
        <end position="92"/>
    </location>
</feature>